<feature type="compositionally biased region" description="Polar residues" evidence="1">
    <location>
        <begin position="262"/>
        <end position="275"/>
    </location>
</feature>
<feature type="compositionally biased region" description="Low complexity" evidence="1">
    <location>
        <begin position="225"/>
        <end position="243"/>
    </location>
</feature>
<dbReference type="GeneID" id="39586893"/>
<proteinExistence type="predicted"/>
<reference evidence="3 4" key="1">
    <citation type="submission" date="2018-11" db="EMBL/GenBank/DDBJ databases">
        <title>Genome sequence of Apiotrichum porosum DSM 27194.</title>
        <authorList>
            <person name="Aliyu H."/>
            <person name="Gorte O."/>
            <person name="Ochsenreither K."/>
        </authorList>
    </citation>
    <scope>NUCLEOTIDE SEQUENCE [LARGE SCALE GENOMIC DNA]</scope>
    <source>
        <strain evidence="3 4">DSM 27194</strain>
    </source>
</reference>
<dbReference type="InterPro" id="IPR000195">
    <property type="entry name" value="Rab-GAP-TBC_dom"/>
</dbReference>
<feature type="compositionally biased region" description="Pro residues" evidence="1">
    <location>
        <begin position="436"/>
        <end position="449"/>
    </location>
</feature>
<feature type="compositionally biased region" description="Gly residues" evidence="1">
    <location>
        <begin position="146"/>
        <end position="159"/>
    </location>
</feature>
<dbReference type="GO" id="GO:0005096">
    <property type="term" value="F:GTPase activator activity"/>
    <property type="evidence" value="ECO:0007669"/>
    <property type="project" value="TreeGrafter"/>
</dbReference>
<dbReference type="Gene3D" id="1.10.8.270">
    <property type="entry name" value="putative rabgap domain of human tbc1 domain family member 14 like domains"/>
    <property type="match status" value="1"/>
</dbReference>
<dbReference type="EMBL" id="RSCE01000012">
    <property type="protein sequence ID" value="RSH78621.1"/>
    <property type="molecule type" value="Genomic_DNA"/>
</dbReference>
<dbReference type="Pfam" id="PF00566">
    <property type="entry name" value="RabGAP-TBC"/>
    <property type="match status" value="1"/>
</dbReference>
<dbReference type="STRING" id="105984.A0A427XIB3"/>
<dbReference type="OrthoDB" id="294251at2759"/>
<dbReference type="FunFam" id="1.10.8.270:FF:000023">
    <property type="entry name" value="TBC domain-containing protein C1778.09"/>
    <property type="match status" value="1"/>
</dbReference>
<feature type="region of interest" description="Disordered" evidence="1">
    <location>
        <begin position="64"/>
        <end position="199"/>
    </location>
</feature>
<feature type="compositionally biased region" description="Low complexity" evidence="1">
    <location>
        <begin position="160"/>
        <end position="175"/>
    </location>
</feature>
<feature type="domain" description="Rab-GAP TBC" evidence="2">
    <location>
        <begin position="504"/>
        <end position="698"/>
    </location>
</feature>
<dbReference type="PANTHER" id="PTHR47219">
    <property type="entry name" value="RAB GTPASE-ACTIVATING PROTEIN 1-LIKE"/>
    <property type="match status" value="1"/>
</dbReference>
<dbReference type="SUPFAM" id="SSF47923">
    <property type="entry name" value="Ypt/Rab-GAP domain of gyp1p"/>
    <property type="match status" value="2"/>
</dbReference>
<dbReference type="InterPro" id="IPR050302">
    <property type="entry name" value="Rab_GAP_TBC_domain"/>
</dbReference>
<dbReference type="PROSITE" id="PS50086">
    <property type="entry name" value="TBC_RABGAP"/>
    <property type="match status" value="1"/>
</dbReference>
<dbReference type="GO" id="GO:0031267">
    <property type="term" value="F:small GTPase binding"/>
    <property type="evidence" value="ECO:0007669"/>
    <property type="project" value="TreeGrafter"/>
</dbReference>
<evidence type="ECO:0000313" key="4">
    <source>
        <dbReference type="Proteomes" id="UP000279236"/>
    </source>
</evidence>
<sequence>MARPLRGPGPHTTLLQPPPPLGSVMDGRPESYFDSQQDATDIYDLYDSYGRESVYSVGRESVYDDGGGLATAPGPSPLRFPNKELAPLDGSTESDGVVAMDSVPGQGLASPDVLRRPSDTPAWHAVDHPPPVMAGWSRRPSAHSDVGGGGGGGGSGGSSSGSSNSTAAGAMGMSGVPQWAPEPQHIHPSSNPSSPAGLGAPLSVVTTGVPSLVMSANTAPSIATTVTPTTPTASIPAASALPPHVRTSERNLAAAVEDPSAATLSPTGSSASSPVHASIRRIHSTQRVASQMTGSSGISSVSSVALSPGGISQASLVSTQYPGEEADAFHVRSTYARLEVEGVHGDGWDEGVERTRGGAANAPERKTIAFPAPGAITDQERNFIKSLDRYGFVNQPTRSRSEGRLAFVPAAPLKKVPKLGLSPSPRPKSKAASGPVKPPPSPTQPPEHPPSGAATKARRKEEERVSKWMKMMSVAERDKGGNITAWKWSAHGDGAKHPTRVYKGVPDRWRMAAWWTMAESRSSKAGRQPSHQALEAEYLARKEAPSTSDVQIDLDVPRTISGHALFRTRFGHGQRALFHVLHVFSLSCGTCAYCQGMGSVAATLLCYYEPEHAYTLLVRMHDLYDLHGIFAPGFPGLLETLYVQERLMEFVMPDLYDTFKQNMISSTAWGTKIYITLFVNTMPFNVQLRIWDAFFLDGYDVMIVTVLALLWAFKPLLAAPGADFESILSLLSSYFVPEDDDALMSWVRKFLWQPGVKERMAAWRQEWRGLVQRGQTDGKLL</sequence>
<dbReference type="AlphaFoldDB" id="A0A427XIB3"/>
<organism evidence="3 4">
    <name type="scientific">Apiotrichum porosum</name>
    <dbReference type="NCBI Taxonomy" id="105984"/>
    <lineage>
        <taxon>Eukaryota</taxon>
        <taxon>Fungi</taxon>
        <taxon>Dikarya</taxon>
        <taxon>Basidiomycota</taxon>
        <taxon>Agaricomycotina</taxon>
        <taxon>Tremellomycetes</taxon>
        <taxon>Trichosporonales</taxon>
        <taxon>Trichosporonaceae</taxon>
        <taxon>Apiotrichum</taxon>
    </lineage>
</organism>
<feature type="region of interest" description="Disordered" evidence="1">
    <location>
        <begin position="225"/>
        <end position="244"/>
    </location>
</feature>
<dbReference type="SMART" id="SM00164">
    <property type="entry name" value="TBC"/>
    <property type="match status" value="1"/>
</dbReference>
<comment type="caution">
    <text evidence="3">The sequence shown here is derived from an EMBL/GenBank/DDBJ whole genome shotgun (WGS) entry which is preliminary data.</text>
</comment>
<dbReference type="Proteomes" id="UP000279236">
    <property type="component" value="Unassembled WGS sequence"/>
</dbReference>
<feature type="region of interest" description="Disordered" evidence="1">
    <location>
        <begin position="416"/>
        <end position="466"/>
    </location>
</feature>
<evidence type="ECO:0000313" key="3">
    <source>
        <dbReference type="EMBL" id="RSH78621.1"/>
    </source>
</evidence>
<evidence type="ECO:0000256" key="1">
    <source>
        <dbReference type="SAM" id="MobiDB-lite"/>
    </source>
</evidence>
<dbReference type="RefSeq" id="XP_028473768.1">
    <property type="nucleotide sequence ID" value="XM_028618090.1"/>
</dbReference>
<gene>
    <name evidence="3" type="ORF">EHS24_002350</name>
</gene>
<dbReference type="PANTHER" id="PTHR47219:SF9">
    <property type="entry name" value="GTPASE ACTIVATING PROTEIN AND CENTROSOME-ASSOCIATED, ISOFORM B"/>
    <property type="match status" value="1"/>
</dbReference>
<name>A0A427XIB3_9TREE</name>
<feature type="region of interest" description="Disordered" evidence="1">
    <location>
        <begin position="1"/>
        <end position="36"/>
    </location>
</feature>
<accession>A0A427XIB3</accession>
<evidence type="ECO:0000259" key="2">
    <source>
        <dbReference type="PROSITE" id="PS50086"/>
    </source>
</evidence>
<dbReference type="InterPro" id="IPR035969">
    <property type="entry name" value="Rab-GAP_TBC_sf"/>
</dbReference>
<feature type="region of interest" description="Disordered" evidence="1">
    <location>
        <begin position="254"/>
        <end position="277"/>
    </location>
</feature>
<dbReference type="Gene3D" id="1.10.472.80">
    <property type="entry name" value="Ypt/Rab-GAP domain of gyp1p, domain 3"/>
    <property type="match status" value="1"/>
</dbReference>
<keyword evidence="4" id="KW-1185">Reference proteome</keyword>
<protein>
    <recommendedName>
        <fullName evidence="2">Rab-GAP TBC domain-containing protein</fullName>
    </recommendedName>
</protein>